<keyword evidence="1" id="KW-0812">Transmembrane</keyword>
<accession>A0A939JQW8</accession>
<feature type="transmembrane region" description="Helical" evidence="1">
    <location>
        <begin position="119"/>
        <end position="141"/>
    </location>
</feature>
<dbReference type="AlphaFoldDB" id="A0A939JQW8"/>
<comment type="caution">
    <text evidence="2">The sequence shown here is derived from an EMBL/GenBank/DDBJ whole genome shotgun (WGS) entry which is preliminary data.</text>
</comment>
<dbReference type="EMBL" id="JAFMOF010000001">
    <property type="protein sequence ID" value="MBO0652994.1"/>
    <property type="molecule type" value="Genomic_DNA"/>
</dbReference>
<proteinExistence type="predicted"/>
<keyword evidence="3" id="KW-1185">Reference proteome</keyword>
<organism evidence="2 3">
    <name type="scientific">Streptomyces triculaminicus</name>
    <dbReference type="NCBI Taxonomy" id="2816232"/>
    <lineage>
        <taxon>Bacteria</taxon>
        <taxon>Bacillati</taxon>
        <taxon>Actinomycetota</taxon>
        <taxon>Actinomycetes</taxon>
        <taxon>Kitasatosporales</taxon>
        <taxon>Streptomycetaceae</taxon>
        <taxon>Streptomyces</taxon>
    </lineage>
</organism>
<evidence type="ECO:0000313" key="2">
    <source>
        <dbReference type="EMBL" id="MBO0652994.1"/>
    </source>
</evidence>
<protein>
    <submittedName>
        <fullName evidence="2">Uncharacterized protein</fullName>
    </submittedName>
</protein>
<gene>
    <name evidence="2" type="ORF">J1792_09370</name>
</gene>
<feature type="transmembrane region" description="Helical" evidence="1">
    <location>
        <begin position="68"/>
        <end position="89"/>
    </location>
</feature>
<sequence length="244" mass="26913">MTSETYPVHRPAVVFRSIGRCLLAYILAFAAGWLVIALVGPRELDPRSDSFETLPFWESFEESLRTGLTMFLLIGVPTILIALLAGLAWRTTESGQFRAIMALAFLPPMWPLVGASTPLYLGVQTVVQVVFATVLMPVPLIQGAPPKMTENARDSLLPVFAVDDQLSVSARSSPISVARSGDAYPDMEVMQYARNRSPKVVARDSMRNEHALDSAPVKFDHWPLYTANIDRKWTDGRCTSGCGR</sequence>
<name>A0A939JQW8_9ACTN</name>
<evidence type="ECO:0000256" key="1">
    <source>
        <dbReference type="SAM" id="Phobius"/>
    </source>
</evidence>
<dbReference type="Proteomes" id="UP000664781">
    <property type="component" value="Unassembled WGS sequence"/>
</dbReference>
<keyword evidence="1" id="KW-0472">Membrane</keyword>
<dbReference type="RefSeq" id="WP_207246993.1">
    <property type="nucleotide sequence ID" value="NZ_JAFMOF010000001.1"/>
</dbReference>
<evidence type="ECO:0000313" key="3">
    <source>
        <dbReference type="Proteomes" id="UP000664781"/>
    </source>
</evidence>
<reference evidence="2" key="1">
    <citation type="submission" date="2021-03" db="EMBL/GenBank/DDBJ databases">
        <title>Streptomyces strains.</title>
        <authorList>
            <person name="Lund M.B."/>
            <person name="Toerring T."/>
        </authorList>
    </citation>
    <scope>NUCLEOTIDE SEQUENCE</scope>
    <source>
        <strain evidence="2">JCM 4242</strain>
    </source>
</reference>
<keyword evidence="1" id="KW-1133">Transmembrane helix</keyword>
<feature type="transmembrane region" description="Helical" evidence="1">
    <location>
        <begin position="21"/>
        <end position="40"/>
    </location>
</feature>